<dbReference type="InterPro" id="IPR044140">
    <property type="entry name" value="ProRS_anticodon_short"/>
</dbReference>
<dbReference type="EC" id="6.1.1.15" evidence="10"/>
<name>A0A8H9I503_9GAMM</name>
<dbReference type="RefSeq" id="WP_189464006.1">
    <property type="nucleotide sequence ID" value="NZ_BMXN01000021.1"/>
</dbReference>
<dbReference type="InterPro" id="IPR006195">
    <property type="entry name" value="aa-tRNA-synth_II"/>
</dbReference>
<comment type="catalytic activity">
    <reaction evidence="9 10">
        <text>tRNA(Pro) + L-proline + ATP = L-prolyl-tRNA(Pro) + AMP + diphosphate</text>
        <dbReference type="Rhea" id="RHEA:14305"/>
        <dbReference type="Rhea" id="RHEA-COMP:9700"/>
        <dbReference type="Rhea" id="RHEA-COMP:9702"/>
        <dbReference type="ChEBI" id="CHEBI:30616"/>
        <dbReference type="ChEBI" id="CHEBI:33019"/>
        <dbReference type="ChEBI" id="CHEBI:60039"/>
        <dbReference type="ChEBI" id="CHEBI:78442"/>
        <dbReference type="ChEBI" id="CHEBI:78532"/>
        <dbReference type="ChEBI" id="CHEBI:456215"/>
        <dbReference type="EC" id="6.1.1.15"/>
    </reaction>
</comment>
<dbReference type="CDD" id="cd00861">
    <property type="entry name" value="ProRS_anticodon_short"/>
    <property type="match status" value="1"/>
</dbReference>
<dbReference type="SUPFAM" id="SSF55826">
    <property type="entry name" value="YbaK/ProRS associated domain"/>
    <property type="match status" value="1"/>
</dbReference>
<evidence type="ECO:0000256" key="9">
    <source>
        <dbReference type="ARBA" id="ARBA00047671"/>
    </source>
</evidence>
<dbReference type="SUPFAM" id="SSF52954">
    <property type="entry name" value="Class II aaRS ABD-related"/>
    <property type="match status" value="1"/>
</dbReference>
<dbReference type="CDD" id="cd00779">
    <property type="entry name" value="ProRS_core_prok"/>
    <property type="match status" value="1"/>
</dbReference>
<dbReference type="InterPro" id="IPR036754">
    <property type="entry name" value="YbaK/aa-tRNA-synt-asso_dom_sf"/>
</dbReference>
<dbReference type="InterPro" id="IPR004154">
    <property type="entry name" value="Anticodon-bd"/>
</dbReference>
<dbReference type="Gene3D" id="3.30.930.10">
    <property type="entry name" value="Bira Bifunctional Protein, Domain 2"/>
    <property type="match status" value="2"/>
</dbReference>
<evidence type="ECO:0000256" key="8">
    <source>
        <dbReference type="ARBA" id="ARBA00023146"/>
    </source>
</evidence>
<dbReference type="Pfam" id="PF00587">
    <property type="entry name" value="tRNA-synt_2b"/>
    <property type="match status" value="1"/>
</dbReference>
<dbReference type="Pfam" id="PF03129">
    <property type="entry name" value="HGTP_anticodon"/>
    <property type="match status" value="1"/>
</dbReference>
<dbReference type="NCBIfam" id="TIGR00409">
    <property type="entry name" value="proS_fam_II"/>
    <property type="match status" value="1"/>
</dbReference>
<keyword evidence="13" id="KW-1185">Reference proteome</keyword>
<evidence type="ECO:0000256" key="3">
    <source>
        <dbReference type="ARBA" id="ARBA00022490"/>
    </source>
</evidence>
<dbReference type="InterPro" id="IPR050062">
    <property type="entry name" value="Pro-tRNA_synthetase"/>
</dbReference>
<comment type="caution">
    <text evidence="12">The sequence shown here is derived from an EMBL/GenBank/DDBJ whole genome shotgun (WGS) entry which is preliminary data.</text>
</comment>
<dbReference type="InterPro" id="IPR004500">
    <property type="entry name" value="Pro-tRNA-synth_IIa_bac-type"/>
</dbReference>
<dbReference type="InterPro" id="IPR007214">
    <property type="entry name" value="YbaK/aa-tRNA-synth-assoc-dom"/>
</dbReference>
<dbReference type="FunFam" id="3.40.50.800:FF:000006">
    <property type="entry name" value="Proline--tRNA ligase"/>
    <property type="match status" value="1"/>
</dbReference>
<gene>
    <name evidence="10 12" type="primary">proS</name>
    <name evidence="12" type="ORF">GCM10007157_29330</name>
</gene>
<reference evidence="13" key="1">
    <citation type="journal article" date="2019" name="Int. J. Syst. Evol. Microbiol.">
        <title>The Global Catalogue of Microorganisms (GCM) 10K type strain sequencing project: providing services to taxonomists for standard genome sequencing and annotation.</title>
        <authorList>
            <consortium name="The Broad Institute Genomics Platform"/>
            <consortium name="The Broad Institute Genome Sequencing Center for Infectious Disease"/>
            <person name="Wu L."/>
            <person name="Ma J."/>
        </authorList>
    </citation>
    <scope>NUCLEOTIDE SEQUENCE [LARGE SCALE GENOMIC DNA]</scope>
    <source>
        <strain evidence="13">KCTC 22154</strain>
    </source>
</reference>
<dbReference type="GO" id="GO:0004827">
    <property type="term" value="F:proline-tRNA ligase activity"/>
    <property type="evidence" value="ECO:0007669"/>
    <property type="project" value="UniProtKB-UniRule"/>
</dbReference>
<dbReference type="CDD" id="cd04334">
    <property type="entry name" value="ProRS-INS"/>
    <property type="match status" value="1"/>
</dbReference>
<dbReference type="NCBIfam" id="NF006625">
    <property type="entry name" value="PRK09194.1"/>
    <property type="match status" value="1"/>
</dbReference>
<evidence type="ECO:0000256" key="4">
    <source>
        <dbReference type="ARBA" id="ARBA00022598"/>
    </source>
</evidence>
<evidence type="ECO:0000256" key="7">
    <source>
        <dbReference type="ARBA" id="ARBA00022917"/>
    </source>
</evidence>
<dbReference type="PIRSF" id="PIRSF001535">
    <property type="entry name" value="ProRS_1"/>
    <property type="match status" value="1"/>
</dbReference>
<dbReference type="HAMAP" id="MF_01569">
    <property type="entry name" value="Pro_tRNA_synth_type1"/>
    <property type="match status" value="1"/>
</dbReference>
<keyword evidence="5 10" id="KW-0547">Nucleotide-binding</keyword>
<evidence type="ECO:0000256" key="10">
    <source>
        <dbReference type="HAMAP-Rule" id="MF_01569"/>
    </source>
</evidence>
<feature type="domain" description="Aminoacyl-transfer RNA synthetases class-II family profile" evidence="11">
    <location>
        <begin position="33"/>
        <end position="469"/>
    </location>
</feature>
<proteinExistence type="inferred from homology"/>
<comment type="domain">
    <text evidence="10">Consists of three domains: the N-terminal catalytic domain, the editing domain and the C-terminal anticodon-binding domain.</text>
</comment>
<dbReference type="EMBL" id="BMXN01000021">
    <property type="protein sequence ID" value="GGW35957.1"/>
    <property type="molecule type" value="Genomic_DNA"/>
</dbReference>
<protein>
    <recommendedName>
        <fullName evidence="10">Proline--tRNA ligase</fullName>
        <ecNumber evidence="10">6.1.1.15</ecNumber>
    </recommendedName>
    <alternativeName>
        <fullName evidence="10">Prolyl-tRNA synthetase</fullName>
        <shortName evidence="10">ProRS</shortName>
    </alternativeName>
</protein>
<dbReference type="SUPFAM" id="SSF55681">
    <property type="entry name" value="Class II aaRS and biotin synthetases"/>
    <property type="match status" value="1"/>
</dbReference>
<keyword evidence="6 10" id="KW-0067">ATP-binding</keyword>
<dbReference type="GO" id="GO:0005829">
    <property type="term" value="C:cytosol"/>
    <property type="evidence" value="ECO:0007669"/>
    <property type="project" value="TreeGrafter"/>
</dbReference>
<sequence>MRASQLLIATLKETPADAEVISHQLMLRAGMIRRLTSGLYTWLPLGLRTLRKVEAIVREEMNRAGAQEVLMPAVQPADLWQESGRWEQYGPELLRLTDRHDRDYCVGPTHEEVITDLVRREISSYKQLPVNFYQIQTKFRDEIRPRFGVMRSREFIMKDAYSFHLDEASMKETYQAMYDAYTRIFTRLGLDFRPVIADNGSIGGTGSHEFHVLADSGEDDIVFSNASDYAANIEKAEALPAPLGSQVERSAPSEEMRLVDTPDAKTIAALVEQFDLPIEKTLKTLMVHAAEGGLIALLVRGDHALNEVKAENLPQVKAPLTMASEEEIRAAVGAGPGSLGPVGLDMPIIIDRSVALMSDFGAGANVDGKHYFGINWERDAPLPQVADLRSVVEGDPSPDGQGTLLIKRGIEVGHVFQLGQKYSQAMNASVLGDSGKTSHPFMGCYGIGVTRVVAAAIEQNHDDAGIIWPNAIAPFQVALVPMNAHKSQRVREESERLYQALTAAGLDVLLDDRDTRPGVKFADLELMGVPHRLVIGDRGLDNGELEYKGRRDSDATMVPADTIVEFLRDKAGLAQG</sequence>
<dbReference type="InterPro" id="IPR036621">
    <property type="entry name" value="Anticodon-bd_dom_sf"/>
</dbReference>
<keyword evidence="3 10" id="KW-0963">Cytoplasm</keyword>
<organism evidence="12 13">
    <name type="scientific">Vreelandella hamiltonii</name>
    <dbReference type="NCBI Taxonomy" id="502829"/>
    <lineage>
        <taxon>Bacteria</taxon>
        <taxon>Pseudomonadati</taxon>
        <taxon>Pseudomonadota</taxon>
        <taxon>Gammaproteobacteria</taxon>
        <taxon>Oceanospirillales</taxon>
        <taxon>Halomonadaceae</taxon>
        <taxon>Vreelandella</taxon>
    </lineage>
</organism>
<comment type="subcellular location">
    <subcellularLocation>
        <location evidence="1 10">Cytoplasm</location>
    </subcellularLocation>
</comment>
<evidence type="ECO:0000256" key="1">
    <source>
        <dbReference type="ARBA" id="ARBA00004496"/>
    </source>
</evidence>
<dbReference type="InterPro" id="IPR002316">
    <property type="entry name" value="Pro-tRNA-ligase_IIa"/>
</dbReference>
<dbReference type="AlphaFoldDB" id="A0A8H9I503"/>
<accession>A0A8H9I503</accession>
<dbReference type="FunFam" id="3.90.960.10:FF:000001">
    <property type="entry name" value="Proline--tRNA ligase"/>
    <property type="match status" value="1"/>
</dbReference>
<dbReference type="GO" id="GO:0005524">
    <property type="term" value="F:ATP binding"/>
    <property type="evidence" value="ECO:0007669"/>
    <property type="project" value="UniProtKB-UniRule"/>
</dbReference>
<dbReference type="FunFam" id="3.30.930.10:FF:000097">
    <property type="entry name" value="Proline--tRNA ligase"/>
    <property type="match status" value="1"/>
</dbReference>
<dbReference type="PRINTS" id="PR01046">
    <property type="entry name" value="TRNASYNTHPRO"/>
</dbReference>
<evidence type="ECO:0000313" key="12">
    <source>
        <dbReference type="EMBL" id="GGW35957.1"/>
    </source>
</evidence>
<evidence type="ECO:0000256" key="6">
    <source>
        <dbReference type="ARBA" id="ARBA00022840"/>
    </source>
</evidence>
<comment type="subunit">
    <text evidence="2 10">Homodimer.</text>
</comment>
<dbReference type="FunFam" id="3.30.930.10:FF:000043">
    <property type="entry name" value="Proline--tRNA ligase"/>
    <property type="match status" value="1"/>
</dbReference>
<evidence type="ECO:0000259" key="11">
    <source>
        <dbReference type="PROSITE" id="PS50862"/>
    </source>
</evidence>
<keyword evidence="7 10" id="KW-0648">Protein biosynthesis</keyword>
<evidence type="ECO:0000313" key="13">
    <source>
        <dbReference type="Proteomes" id="UP000623776"/>
    </source>
</evidence>
<comment type="function">
    <text evidence="10">Catalyzes the attachment of proline to tRNA(Pro) in a two-step reaction: proline is first activated by ATP to form Pro-AMP and then transferred to the acceptor end of tRNA(Pro). As ProRS can inadvertently accommodate and process non-cognate amino acids such as alanine and cysteine, to avoid such errors it has two additional distinct editing activities against alanine. One activity is designated as 'pretransfer' editing and involves the tRNA(Pro)-independent hydrolysis of activated Ala-AMP. The other activity is designated 'posttransfer' editing and involves deacylation of mischarged Ala-tRNA(Pro). The misacylated Cys-tRNA(Pro) is not edited by ProRS.</text>
</comment>
<dbReference type="Pfam" id="PF04073">
    <property type="entry name" value="tRNA_edit"/>
    <property type="match status" value="1"/>
</dbReference>
<keyword evidence="8 10" id="KW-0030">Aminoacyl-tRNA synthetase</keyword>
<dbReference type="InterPro" id="IPR045864">
    <property type="entry name" value="aa-tRNA-synth_II/BPL/LPL"/>
</dbReference>
<dbReference type="PROSITE" id="PS50862">
    <property type="entry name" value="AA_TRNA_LIGASE_II"/>
    <property type="match status" value="1"/>
</dbReference>
<dbReference type="InterPro" id="IPR002314">
    <property type="entry name" value="aa-tRNA-synt_IIb"/>
</dbReference>
<dbReference type="PANTHER" id="PTHR42753:SF2">
    <property type="entry name" value="PROLINE--TRNA LIGASE"/>
    <property type="match status" value="1"/>
</dbReference>
<comment type="similarity">
    <text evidence="10">Belongs to the class-II aminoacyl-tRNA synthetase family. ProS type 1 subfamily.</text>
</comment>
<dbReference type="GO" id="GO:0006433">
    <property type="term" value="P:prolyl-tRNA aminoacylation"/>
    <property type="evidence" value="ECO:0007669"/>
    <property type="project" value="UniProtKB-UniRule"/>
</dbReference>
<evidence type="ECO:0000256" key="5">
    <source>
        <dbReference type="ARBA" id="ARBA00022741"/>
    </source>
</evidence>
<dbReference type="GO" id="GO:0002161">
    <property type="term" value="F:aminoacyl-tRNA deacylase activity"/>
    <property type="evidence" value="ECO:0007669"/>
    <property type="project" value="InterPro"/>
</dbReference>
<dbReference type="PANTHER" id="PTHR42753">
    <property type="entry name" value="MITOCHONDRIAL RIBOSOME PROTEIN L39/PROLYL-TRNA LIGASE FAMILY MEMBER"/>
    <property type="match status" value="1"/>
</dbReference>
<dbReference type="Gene3D" id="3.40.50.800">
    <property type="entry name" value="Anticodon-binding domain"/>
    <property type="match status" value="1"/>
</dbReference>
<dbReference type="Gene3D" id="3.90.960.10">
    <property type="entry name" value="YbaK/aminoacyl-tRNA synthetase-associated domain"/>
    <property type="match status" value="1"/>
</dbReference>
<evidence type="ECO:0000256" key="2">
    <source>
        <dbReference type="ARBA" id="ARBA00011738"/>
    </source>
</evidence>
<dbReference type="InterPro" id="IPR033730">
    <property type="entry name" value="ProRS_core_prok"/>
</dbReference>
<dbReference type="InterPro" id="IPR023717">
    <property type="entry name" value="Pro-tRNA-Synthase_IIa_type1"/>
</dbReference>
<keyword evidence="4 10" id="KW-0436">Ligase</keyword>
<dbReference type="Proteomes" id="UP000623776">
    <property type="component" value="Unassembled WGS sequence"/>
</dbReference>